<reference evidence="3 4" key="1">
    <citation type="submission" date="2019-02" db="EMBL/GenBank/DDBJ databases">
        <title>Deep-cultivation of Planctomycetes and their phenomic and genomic characterization uncovers novel biology.</title>
        <authorList>
            <person name="Wiegand S."/>
            <person name="Jogler M."/>
            <person name="Boedeker C."/>
            <person name="Pinto D."/>
            <person name="Vollmers J."/>
            <person name="Rivas-Marin E."/>
            <person name="Kohn T."/>
            <person name="Peeters S.H."/>
            <person name="Heuer A."/>
            <person name="Rast P."/>
            <person name="Oberbeckmann S."/>
            <person name="Bunk B."/>
            <person name="Jeske O."/>
            <person name="Meyerdierks A."/>
            <person name="Storesund J.E."/>
            <person name="Kallscheuer N."/>
            <person name="Luecker S."/>
            <person name="Lage O.M."/>
            <person name="Pohl T."/>
            <person name="Merkel B.J."/>
            <person name="Hornburger P."/>
            <person name="Mueller R.-W."/>
            <person name="Bruemmer F."/>
            <person name="Labrenz M."/>
            <person name="Spormann A.M."/>
            <person name="Op Den Camp H."/>
            <person name="Overmann J."/>
            <person name="Amann R."/>
            <person name="Jetten M.S.M."/>
            <person name="Mascher T."/>
            <person name="Medema M.H."/>
            <person name="Devos D.P."/>
            <person name="Kaster A.-K."/>
            <person name="Ovreas L."/>
            <person name="Rohde M."/>
            <person name="Galperin M.Y."/>
            <person name="Jogler C."/>
        </authorList>
    </citation>
    <scope>NUCLEOTIDE SEQUENCE [LARGE SCALE GENOMIC DNA]</scope>
    <source>
        <strain evidence="3 4">KOR42</strain>
    </source>
</reference>
<sequence>MSTVRHRRLLADYEAIQQYVNHHSNLQLLEVEGDPPELYRISYRLNSLARLVGEIVAVDQQVAEISLPRNYPRVPPKCRILTPIFHPNVKEETLHVDLRWHEHGNLLAVVAIVGQLLQFQELSETNSVNAEAADWVKTNPKGVPTDRVSFSLDDDRAREAESAEEHRKNTTRDFAKPQAETTPSMNTLSEHDYPDVIKLECPACHTSYKVRQNALGKFVRCKRCQNVFQLSALPHVED</sequence>
<feature type="region of interest" description="Disordered" evidence="1">
    <location>
        <begin position="154"/>
        <end position="189"/>
    </location>
</feature>
<evidence type="ECO:0000313" key="3">
    <source>
        <dbReference type="EMBL" id="TWT58173.1"/>
    </source>
</evidence>
<feature type="compositionally biased region" description="Polar residues" evidence="1">
    <location>
        <begin position="179"/>
        <end position="188"/>
    </location>
</feature>
<dbReference type="InterPro" id="IPR011723">
    <property type="entry name" value="Znf/thioredoxin_put"/>
</dbReference>
<protein>
    <submittedName>
        <fullName evidence="3">Ubiquitin-conjugating enzyme</fullName>
    </submittedName>
</protein>
<dbReference type="Pfam" id="PF00179">
    <property type="entry name" value="UQ_con"/>
    <property type="match status" value="1"/>
</dbReference>
<dbReference type="Proteomes" id="UP000317243">
    <property type="component" value="Unassembled WGS sequence"/>
</dbReference>
<evidence type="ECO:0000259" key="2">
    <source>
        <dbReference type="Pfam" id="PF00179"/>
    </source>
</evidence>
<name>A0A5C5X7D6_9PLAN</name>
<evidence type="ECO:0000256" key="1">
    <source>
        <dbReference type="SAM" id="MobiDB-lite"/>
    </source>
</evidence>
<dbReference type="RefSeq" id="WP_146508380.1">
    <property type="nucleotide sequence ID" value="NZ_SIHI01000001.1"/>
</dbReference>
<dbReference type="NCBIfam" id="TIGR02098">
    <property type="entry name" value="MJ0042_CXXC"/>
    <property type="match status" value="1"/>
</dbReference>
<dbReference type="CDD" id="cd00195">
    <property type="entry name" value="UBCc_UEV"/>
    <property type="match status" value="1"/>
</dbReference>
<feature type="compositionally biased region" description="Basic and acidic residues" evidence="1">
    <location>
        <begin position="154"/>
        <end position="175"/>
    </location>
</feature>
<accession>A0A5C5X7D6</accession>
<dbReference type="Gene3D" id="3.10.110.10">
    <property type="entry name" value="Ubiquitin Conjugating Enzyme"/>
    <property type="match status" value="1"/>
</dbReference>
<proteinExistence type="predicted"/>
<dbReference type="EMBL" id="SIHI01000001">
    <property type="protein sequence ID" value="TWT58173.1"/>
    <property type="molecule type" value="Genomic_DNA"/>
</dbReference>
<feature type="domain" description="UBC core" evidence="2">
    <location>
        <begin position="63"/>
        <end position="141"/>
    </location>
</feature>
<comment type="caution">
    <text evidence="3">The sequence shown here is derived from an EMBL/GenBank/DDBJ whole genome shotgun (WGS) entry which is preliminary data.</text>
</comment>
<dbReference type="InterPro" id="IPR016135">
    <property type="entry name" value="UBQ-conjugating_enzyme/RWD"/>
</dbReference>
<dbReference type="SUPFAM" id="SSF54495">
    <property type="entry name" value="UBC-like"/>
    <property type="match status" value="1"/>
</dbReference>
<gene>
    <name evidence="3" type="ORF">KOR42_15440</name>
</gene>
<organism evidence="3 4">
    <name type="scientific">Thalassoglobus neptunius</name>
    <dbReference type="NCBI Taxonomy" id="1938619"/>
    <lineage>
        <taxon>Bacteria</taxon>
        <taxon>Pseudomonadati</taxon>
        <taxon>Planctomycetota</taxon>
        <taxon>Planctomycetia</taxon>
        <taxon>Planctomycetales</taxon>
        <taxon>Planctomycetaceae</taxon>
        <taxon>Thalassoglobus</taxon>
    </lineage>
</organism>
<dbReference type="AlphaFoldDB" id="A0A5C5X7D6"/>
<evidence type="ECO:0000313" key="4">
    <source>
        <dbReference type="Proteomes" id="UP000317243"/>
    </source>
</evidence>
<keyword evidence="4" id="KW-1185">Reference proteome</keyword>
<dbReference type="InterPro" id="IPR000608">
    <property type="entry name" value="UBC"/>
</dbReference>
<dbReference type="OrthoDB" id="5428193at2"/>